<gene>
    <name evidence="1" type="ORF">GALMADRAFT_207967</name>
</gene>
<sequence>MPGQTQNLGSYDCCGGFISPTACPAVDGGGGNPGLPSTETLPARYVSETGLQYQPSGDCLSPAIVTACSASDYAQTTARAFYSEVEGASVDSGYVNTHNSRIIRGVASGTGKIDVAVAHSNDNISSNRSARGRVEREARKRAIALNVGFDAADPYVDLMSAPMKQKCYVQCLEEYVIWIHDQLRAFGVEVPEFKRVDGRNALTDRSAKMLLVHMQNTARYLYDRTKEKEEEYVRLQQLRLQDH</sequence>
<name>A0A067TD89_GALM3</name>
<dbReference type="AlphaFoldDB" id="A0A067TD89"/>
<evidence type="ECO:0000313" key="2">
    <source>
        <dbReference type="Proteomes" id="UP000027222"/>
    </source>
</evidence>
<dbReference type="STRING" id="685588.A0A067TD89"/>
<dbReference type="HOGENOM" id="CLU_1142663_0_0_1"/>
<keyword evidence="2" id="KW-1185">Reference proteome</keyword>
<reference evidence="2" key="1">
    <citation type="journal article" date="2014" name="Proc. Natl. Acad. Sci. U.S.A.">
        <title>Extensive sampling of basidiomycete genomes demonstrates inadequacy of the white-rot/brown-rot paradigm for wood decay fungi.</title>
        <authorList>
            <person name="Riley R."/>
            <person name="Salamov A.A."/>
            <person name="Brown D.W."/>
            <person name="Nagy L.G."/>
            <person name="Floudas D."/>
            <person name="Held B.W."/>
            <person name="Levasseur A."/>
            <person name="Lombard V."/>
            <person name="Morin E."/>
            <person name="Otillar R."/>
            <person name="Lindquist E.A."/>
            <person name="Sun H."/>
            <person name="LaButti K.M."/>
            <person name="Schmutz J."/>
            <person name="Jabbour D."/>
            <person name="Luo H."/>
            <person name="Baker S.E."/>
            <person name="Pisabarro A.G."/>
            <person name="Walton J.D."/>
            <person name="Blanchette R.A."/>
            <person name="Henrissat B."/>
            <person name="Martin F."/>
            <person name="Cullen D."/>
            <person name="Hibbett D.S."/>
            <person name="Grigoriev I.V."/>
        </authorList>
    </citation>
    <scope>NUCLEOTIDE SEQUENCE [LARGE SCALE GENOMIC DNA]</scope>
    <source>
        <strain evidence="2">CBS 339.88</strain>
    </source>
</reference>
<organism evidence="1 2">
    <name type="scientific">Galerina marginata (strain CBS 339.88)</name>
    <dbReference type="NCBI Taxonomy" id="685588"/>
    <lineage>
        <taxon>Eukaryota</taxon>
        <taxon>Fungi</taxon>
        <taxon>Dikarya</taxon>
        <taxon>Basidiomycota</taxon>
        <taxon>Agaricomycotina</taxon>
        <taxon>Agaricomycetes</taxon>
        <taxon>Agaricomycetidae</taxon>
        <taxon>Agaricales</taxon>
        <taxon>Agaricineae</taxon>
        <taxon>Strophariaceae</taxon>
        <taxon>Galerina</taxon>
    </lineage>
</organism>
<dbReference type="EMBL" id="KL142371">
    <property type="protein sequence ID" value="KDR81121.1"/>
    <property type="molecule type" value="Genomic_DNA"/>
</dbReference>
<evidence type="ECO:0000313" key="1">
    <source>
        <dbReference type="EMBL" id="KDR81121.1"/>
    </source>
</evidence>
<proteinExistence type="predicted"/>
<accession>A0A067TD89</accession>
<dbReference type="Proteomes" id="UP000027222">
    <property type="component" value="Unassembled WGS sequence"/>
</dbReference>
<protein>
    <submittedName>
        <fullName evidence="1">Uncharacterized protein</fullName>
    </submittedName>
</protein>